<dbReference type="InterPro" id="IPR000792">
    <property type="entry name" value="Tscrpt_reg_LuxR_C"/>
</dbReference>
<keyword evidence="2" id="KW-0238">DNA-binding</keyword>
<evidence type="ECO:0000259" key="4">
    <source>
        <dbReference type="PROSITE" id="PS50043"/>
    </source>
</evidence>
<dbReference type="Gene3D" id="3.40.50.2300">
    <property type="match status" value="1"/>
</dbReference>
<reference evidence="6 7" key="1">
    <citation type="submission" date="2024-10" db="EMBL/GenBank/DDBJ databases">
        <title>The Natural Products Discovery Center: Release of the First 8490 Sequenced Strains for Exploring Actinobacteria Biosynthetic Diversity.</title>
        <authorList>
            <person name="Kalkreuter E."/>
            <person name="Kautsar S.A."/>
            <person name="Yang D."/>
            <person name="Bader C.D."/>
            <person name="Teijaro C.N."/>
            <person name="Fluegel L."/>
            <person name="Davis C.M."/>
            <person name="Simpson J.R."/>
            <person name="Lauterbach L."/>
            <person name="Steele A.D."/>
            <person name="Gui C."/>
            <person name="Meng S."/>
            <person name="Li G."/>
            <person name="Viehrig K."/>
            <person name="Ye F."/>
            <person name="Su P."/>
            <person name="Kiefer A.F."/>
            <person name="Nichols A."/>
            <person name="Cepeda A.J."/>
            <person name="Yan W."/>
            <person name="Fan B."/>
            <person name="Jiang Y."/>
            <person name="Adhikari A."/>
            <person name="Zheng C.-J."/>
            <person name="Schuster L."/>
            <person name="Cowan T.M."/>
            <person name="Smanski M.J."/>
            <person name="Chevrette M.G."/>
            <person name="De Carvalho L.P.S."/>
            <person name="Shen B."/>
        </authorList>
    </citation>
    <scope>NUCLEOTIDE SEQUENCE [LARGE SCALE GENOMIC DNA]</scope>
    <source>
        <strain evidence="6 7">NPDC001281</strain>
    </source>
</reference>
<dbReference type="InterPro" id="IPR016032">
    <property type="entry name" value="Sig_transdc_resp-reg_C-effctor"/>
</dbReference>
<dbReference type="PROSITE" id="PS00622">
    <property type="entry name" value="HTH_LUXR_1"/>
    <property type="match status" value="1"/>
</dbReference>
<feature type="domain" description="HTH luxR-type" evidence="4">
    <location>
        <begin position="149"/>
        <end position="214"/>
    </location>
</feature>
<evidence type="ECO:0000256" key="2">
    <source>
        <dbReference type="ARBA" id="ARBA00023125"/>
    </source>
</evidence>
<dbReference type="InterPro" id="IPR039420">
    <property type="entry name" value="WalR-like"/>
</dbReference>
<dbReference type="EMBL" id="JBIAXI010000025">
    <property type="protein sequence ID" value="MFF4777772.1"/>
    <property type="molecule type" value="Genomic_DNA"/>
</dbReference>
<evidence type="ECO:0000256" key="3">
    <source>
        <dbReference type="PROSITE-ProRule" id="PRU00169"/>
    </source>
</evidence>
<dbReference type="PROSITE" id="PS50110">
    <property type="entry name" value="RESPONSE_REGULATORY"/>
    <property type="match status" value="1"/>
</dbReference>
<dbReference type="Proteomes" id="UP001602119">
    <property type="component" value="Unassembled WGS sequence"/>
</dbReference>
<dbReference type="CDD" id="cd17535">
    <property type="entry name" value="REC_NarL-like"/>
    <property type="match status" value="1"/>
</dbReference>
<dbReference type="CDD" id="cd06170">
    <property type="entry name" value="LuxR_C_like"/>
    <property type="match status" value="1"/>
</dbReference>
<dbReference type="SUPFAM" id="SSF46894">
    <property type="entry name" value="C-terminal effector domain of the bipartite response regulators"/>
    <property type="match status" value="1"/>
</dbReference>
<dbReference type="InterPro" id="IPR001789">
    <property type="entry name" value="Sig_transdc_resp-reg_receiver"/>
</dbReference>
<dbReference type="RefSeq" id="WP_066943052.1">
    <property type="nucleotide sequence ID" value="NZ_BBYK01000052.1"/>
</dbReference>
<dbReference type="InterPro" id="IPR011006">
    <property type="entry name" value="CheY-like_superfamily"/>
</dbReference>
<gene>
    <name evidence="6" type="ORF">ACFY05_33595</name>
</gene>
<accession>A0ABW6VI18</accession>
<dbReference type="SUPFAM" id="SSF52172">
    <property type="entry name" value="CheY-like"/>
    <property type="match status" value="1"/>
</dbReference>
<evidence type="ECO:0000259" key="5">
    <source>
        <dbReference type="PROSITE" id="PS50110"/>
    </source>
</evidence>
<dbReference type="PROSITE" id="PS50043">
    <property type="entry name" value="HTH_LUXR_2"/>
    <property type="match status" value="1"/>
</dbReference>
<evidence type="ECO:0000313" key="7">
    <source>
        <dbReference type="Proteomes" id="UP001602119"/>
    </source>
</evidence>
<dbReference type="SMART" id="SM00448">
    <property type="entry name" value="REC"/>
    <property type="match status" value="1"/>
</dbReference>
<protein>
    <submittedName>
        <fullName evidence="6">LuxR C-terminal-related transcriptional regulator</fullName>
    </submittedName>
</protein>
<proteinExistence type="predicted"/>
<keyword evidence="1 3" id="KW-0597">Phosphoprotein</keyword>
<dbReference type="Pfam" id="PF00196">
    <property type="entry name" value="GerE"/>
    <property type="match status" value="1"/>
</dbReference>
<organism evidence="6 7">
    <name type="scientific">Microtetraspora fusca</name>
    <dbReference type="NCBI Taxonomy" id="1997"/>
    <lineage>
        <taxon>Bacteria</taxon>
        <taxon>Bacillati</taxon>
        <taxon>Actinomycetota</taxon>
        <taxon>Actinomycetes</taxon>
        <taxon>Streptosporangiales</taxon>
        <taxon>Streptosporangiaceae</taxon>
        <taxon>Microtetraspora</taxon>
    </lineage>
</organism>
<keyword evidence="7" id="KW-1185">Reference proteome</keyword>
<evidence type="ECO:0000256" key="1">
    <source>
        <dbReference type="ARBA" id="ARBA00022553"/>
    </source>
</evidence>
<evidence type="ECO:0000313" key="6">
    <source>
        <dbReference type="EMBL" id="MFF4777772.1"/>
    </source>
</evidence>
<dbReference type="PANTHER" id="PTHR43214">
    <property type="entry name" value="TWO-COMPONENT RESPONSE REGULATOR"/>
    <property type="match status" value="1"/>
</dbReference>
<dbReference type="Pfam" id="PF00072">
    <property type="entry name" value="Response_reg"/>
    <property type="match status" value="1"/>
</dbReference>
<dbReference type="SMART" id="SM00421">
    <property type="entry name" value="HTH_LUXR"/>
    <property type="match status" value="1"/>
</dbReference>
<dbReference type="PANTHER" id="PTHR43214:SF43">
    <property type="entry name" value="TWO-COMPONENT RESPONSE REGULATOR"/>
    <property type="match status" value="1"/>
</dbReference>
<dbReference type="PRINTS" id="PR00038">
    <property type="entry name" value="HTHLUXR"/>
</dbReference>
<feature type="domain" description="Response regulatory" evidence="5">
    <location>
        <begin position="15"/>
        <end position="126"/>
    </location>
</feature>
<sequence>MDTDRTTGRGTRHVTVLVADEHPLYAEGVRSALHETGDVTVVGAASEALDAIRLAVRLRPNVVLIDVAMADAVDYLSRRCPAVRILTLGTGETEGDLVAALRAGTYGYLLKCASPGEIAAAVRSVALGQMVFGRGVGARLLARLDTPAAQTPFPGLTQREHEILEHLADGRSNAEIARELRLAPKTVRNHVSNVLTKLEAPSRTDAALRARDAGLGSRRVLARV</sequence>
<dbReference type="InterPro" id="IPR058245">
    <property type="entry name" value="NreC/VraR/RcsB-like_REC"/>
</dbReference>
<feature type="modified residue" description="4-aspartylphosphate" evidence="3">
    <location>
        <position position="66"/>
    </location>
</feature>
<comment type="caution">
    <text evidence="6">The sequence shown here is derived from an EMBL/GenBank/DDBJ whole genome shotgun (WGS) entry which is preliminary data.</text>
</comment>
<name>A0ABW6VI18_MICFU</name>